<dbReference type="InterPro" id="IPR006208">
    <property type="entry name" value="Glyco_hormone_CN"/>
</dbReference>
<accession>A0A672YC03</accession>
<dbReference type="PROSITE" id="PS50092">
    <property type="entry name" value="TSP1"/>
    <property type="match status" value="1"/>
</dbReference>
<evidence type="ECO:0000256" key="1">
    <source>
        <dbReference type="ARBA" id="ARBA00004613"/>
    </source>
</evidence>
<dbReference type="Gene3D" id="2.20.100.10">
    <property type="entry name" value="Thrombospondin type-1 (TSP1) repeat"/>
    <property type="match status" value="1"/>
</dbReference>
<evidence type="ECO:0000256" key="7">
    <source>
        <dbReference type="ARBA" id="ARBA00023183"/>
    </source>
</evidence>
<dbReference type="Pfam" id="PF00007">
    <property type="entry name" value="Cys_knot"/>
    <property type="match status" value="1"/>
</dbReference>
<dbReference type="GO" id="GO:0045597">
    <property type="term" value="P:positive regulation of cell differentiation"/>
    <property type="evidence" value="ECO:0007669"/>
    <property type="project" value="TreeGrafter"/>
</dbReference>
<dbReference type="Pfam" id="PF19035">
    <property type="entry name" value="TSP1_CCN"/>
    <property type="match status" value="1"/>
</dbReference>
<dbReference type="GO" id="GO:0005178">
    <property type="term" value="F:integrin binding"/>
    <property type="evidence" value="ECO:0007669"/>
    <property type="project" value="TreeGrafter"/>
</dbReference>
<dbReference type="PROSITE" id="PS01185">
    <property type="entry name" value="CTCK_1"/>
    <property type="match status" value="1"/>
</dbReference>
<evidence type="ECO:0000256" key="10">
    <source>
        <dbReference type="ARBA" id="ARBA00042351"/>
    </source>
</evidence>
<organism evidence="16 17">
    <name type="scientific">Sphaeramia orbicularis</name>
    <name type="common">orbiculate cardinalfish</name>
    <dbReference type="NCBI Taxonomy" id="375764"/>
    <lineage>
        <taxon>Eukaryota</taxon>
        <taxon>Metazoa</taxon>
        <taxon>Chordata</taxon>
        <taxon>Craniata</taxon>
        <taxon>Vertebrata</taxon>
        <taxon>Euteleostomi</taxon>
        <taxon>Actinopterygii</taxon>
        <taxon>Neopterygii</taxon>
        <taxon>Teleostei</taxon>
        <taxon>Neoteleostei</taxon>
        <taxon>Acanthomorphata</taxon>
        <taxon>Gobiaria</taxon>
        <taxon>Kurtiformes</taxon>
        <taxon>Apogonoidei</taxon>
        <taxon>Apogonidae</taxon>
        <taxon>Apogoninae</taxon>
        <taxon>Sphaeramia</taxon>
    </lineage>
</organism>
<dbReference type="FunFam" id="2.10.70.10:FF:000015">
    <property type="entry name" value="CYR61 isoform 1"/>
    <property type="match status" value="1"/>
</dbReference>
<feature type="domain" description="VWFC" evidence="14">
    <location>
        <begin position="85"/>
        <end position="151"/>
    </location>
</feature>
<protein>
    <recommendedName>
        <fullName evidence="8">CCN family member 1</fullName>
    </recommendedName>
    <alternativeName>
        <fullName evidence="10">Cellular communication network factor 1</fullName>
    </alternativeName>
    <alternativeName>
        <fullName evidence="9">Protein CYR61</fullName>
    </alternativeName>
</protein>
<dbReference type="InterPro" id="IPR000867">
    <property type="entry name" value="IGFBP-like"/>
</dbReference>
<keyword evidence="3" id="KW-0964">Secreted</keyword>
<dbReference type="InterPro" id="IPR001007">
    <property type="entry name" value="VWF_dom"/>
</dbReference>
<keyword evidence="5" id="KW-0732">Signal</keyword>
<comment type="caution">
    <text evidence="11">Lacks conserved residue(s) required for the propagation of feature annotation.</text>
</comment>
<evidence type="ECO:0000259" key="13">
    <source>
        <dbReference type="PROSITE" id="PS01225"/>
    </source>
</evidence>
<dbReference type="Proteomes" id="UP000472271">
    <property type="component" value="Chromosome 17"/>
</dbReference>
<dbReference type="PROSITE" id="PS51323">
    <property type="entry name" value="IGFBP_N_2"/>
    <property type="match status" value="1"/>
</dbReference>
<dbReference type="InterPro" id="IPR043973">
    <property type="entry name" value="TSP1_CCN"/>
</dbReference>
<dbReference type="InterPro" id="IPR012395">
    <property type="entry name" value="IGFBP_CNN"/>
</dbReference>
<evidence type="ECO:0000259" key="15">
    <source>
        <dbReference type="PROSITE" id="PS51323"/>
    </source>
</evidence>
<evidence type="ECO:0000256" key="12">
    <source>
        <dbReference type="SAM" id="MobiDB-lite"/>
    </source>
</evidence>
<reference evidence="16" key="3">
    <citation type="submission" date="2025-09" db="UniProtKB">
        <authorList>
            <consortium name="Ensembl"/>
        </authorList>
    </citation>
    <scope>IDENTIFICATION</scope>
</reference>
<gene>
    <name evidence="16" type="primary">LOC115437314</name>
</gene>
<evidence type="ECO:0000256" key="5">
    <source>
        <dbReference type="ARBA" id="ARBA00022729"/>
    </source>
</evidence>
<dbReference type="GO" id="GO:0031012">
    <property type="term" value="C:extracellular matrix"/>
    <property type="evidence" value="ECO:0007669"/>
    <property type="project" value="TreeGrafter"/>
</dbReference>
<dbReference type="GO" id="GO:0030335">
    <property type="term" value="P:positive regulation of cell migration"/>
    <property type="evidence" value="ECO:0007669"/>
    <property type="project" value="TreeGrafter"/>
</dbReference>
<dbReference type="PROSITE" id="PS01225">
    <property type="entry name" value="CTCK_2"/>
    <property type="match status" value="1"/>
</dbReference>
<evidence type="ECO:0000256" key="8">
    <source>
        <dbReference type="ARBA" id="ARBA00039941"/>
    </source>
</evidence>
<keyword evidence="4" id="KW-0597">Phosphoprotein</keyword>
<keyword evidence="6" id="KW-1015">Disulfide bond</keyword>
<evidence type="ECO:0000313" key="16">
    <source>
        <dbReference type="Ensembl" id="ENSSORP00005002374.1"/>
    </source>
</evidence>
<dbReference type="SUPFAM" id="SSF57184">
    <property type="entry name" value="Growth factor receptor domain"/>
    <property type="match status" value="1"/>
</dbReference>
<dbReference type="SMART" id="SM00214">
    <property type="entry name" value="VWC"/>
    <property type="match status" value="1"/>
</dbReference>
<keyword evidence="17" id="KW-1185">Reference proteome</keyword>
<dbReference type="PANTHER" id="PTHR11348:SF18">
    <property type="entry name" value="CCN FAMILY MEMBER 1"/>
    <property type="match status" value="1"/>
</dbReference>
<evidence type="ECO:0000256" key="9">
    <source>
        <dbReference type="ARBA" id="ARBA00042204"/>
    </source>
</evidence>
<sequence length="344" mass="37869">QGSIPLIVVSSSCPKDCRCPADVPRCAAGVSLILDSCGCCEVCARQLNEDCSQTEPCDQMKGLECNFGGGRGSAKGICRARSDGRTCEYNKKIYQNGETFYPNCKHQCTCMDSAVGCVSLCPHELTLPKVGCASPRLIKIPGQCCEQLVCPDEPKTGPSVLKEHRKKHNKGRATEKHLTSKRGVAEMLGVDCGPRTTAWSPCSSSCGPGVSTRTTSSKNNCEMVTETRVCEVRPCNQMTSPRLKNKQKCNHIEKHPHPVKLTHEGCRSLRKFQPRYCGTCSDGRCCTPHRTHTVPVLFRCKHGQTISRMVMMIKSCKCDFNCTGNEHKTPALQKLFNDIHKLKN</sequence>
<evidence type="ECO:0000256" key="11">
    <source>
        <dbReference type="PROSITE-ProRule" id="PRU00039"/>
    </source>
</evidence>
<comment type="subcellular location">
    <subcellularLocation>
        <location evidence="1">Secreted</location>
    </subcellularLocation>
</comment>
<dbReference type="PANTHER" id="PTHR11348">
    <property type="entry name" value="CONNECTIVE TISSUE GROWTH FACTOR-RELATED"/>
    <property type="match status" value="1"/>
</dbReference>
<dbReference type="AlphaFoldDB" id="A0A672YC03"/>
<evidence type="ECO:0000259" key="14">
    <source>
        <dbReference type="PROSITE" id="PS50184"/>
    </source>
</evidence>
<dbReference type="InterPro" id="IPR000884">
    <property type="entry name" value="TSP1_rpt"/>
</dbReference>
<dbReference type="Pfam" id="PF00093">
    <property type="entry name" value="VWC"/>
    <property type="match status" value="1"/>
</dbReference>
<proteinExistence type="inferred from homology"/>
<dbReference type="GO" id="GO:0007155">
    <property type="term" value="P:cell adhesion"/>
    <property type="evidence" value="ECO:0007669"/>
    <property type="project" value="TreeGrafter"/>
</dbReference>
<keyword evidence="7" id="KW-0340">Growth factor binding</keyword>
<dbReference type="GO" id="GO:0008201">
    <property type="term" value="F:heparin binding"/>
    <property type="evidence" value="ECO:0007669"/>
    <property type="project" value="TreeGrafter"/>
</dbReference>
<dbReference type="GO" id="GO:0005615">
    <property type="term" value="C:extracellular space"/>
    <property type="evidence" value="ECO:0007669"/>
    <property type="project" value="TreeGrafter"/>
</dbReference>
<evidence type="ECO:0000256" key="3">
    <source>
        <dbReference type="ARBA" id="ARBA00022525"/>
    </source>
</evidence>
<dbReference type="SMART" id="SM00041">
    <property type="entry name" value="CT"/>
    <property type="match status" value="1"/>
</dbReference>
<dbReference type="SUPFAM" id="SSF82895">
    <property type="entry name" value="TSP-1 type 1 repeat"/>
    <property type="match status" value="1"/>
</dbReference>
<dbReference type="PIRSF" id="PIRSF036495">
    <property type="entry name" value="IGFBP_rP_CNN"/>
    <property type="match status" value="1"/>
</dbReference>
<dbReference type="PROSITE" id="PS50184">
    <property type="entry name" value="VWFC_2"/>
    <property type="match status" value="1"/>
</dbReference>
<dbReference type="InterPro" id="IPR050941">
    <property type="entry name" value="CCN"/>
</dbReference>
<dbReference type="SMART" id="SM00121">
    <property type="entry name" value="IB"/>
    <property type="match status" value="1"/>
</dbReference>
<feature type="region of interest" description="Disordered" evidence="12">
    <location>
        <begin position="159"/>
        <end position="179"/>
    </location>
</feature>
<dbReference type="GO" id="GO:0007165">
    <property type="term" value="P:signal transduction"/>
    <property type="evidence" value="ECO:0007669"/>
    <property type="project" value="InterPro"/>
</dbReference>
<feature type="domain" description="CTCK" evidence="13">
    <location>
        <begin position="249"/>
        <end position="323"/>
    </location>
</feature>
<evidence type="ECO:0000256" key="6">
    <source>
        <dbReference type="ARBA" id="ARBA00023157"/>
    </source>
</evidence>
<reference evidence="16" key="2">
    <citation type="submission" date="2025-08" db="UniProtKB">
        <authorList>
            <consortium name="Ensembl"/>
        </authorList>
    </citation>
    <scope>IDENTIFICATION</scope>
</reference>
<feature type="domain" description="IGFBP N-terminal" evidence="15">
    <location>
        <begin position="9"/>
        <end position="81"/>
    </location>
</feature>
<evidence type="ECO:0000313" key="17">
    <source>
        <dbReference type="Proteomes" id="UP000472271"/>
    </source>
</evidence>
<evidence type="ECO:0000256" key="4">
    <source>
        <dbReference type="ARBA" id="ARBA00022553"/>
    </source>
</evidence>
<dbReference type="Gene3D" id="2.10.70.10">
    <property type="entry name" value="Complement Module, domain 1"/>
    <property type="match status" value="1"/>
</dbReference>
<dbReference type="SUPFAM" id="SSF57603">
    <property type="entry name" value="FnI-like domain"/>
    <property type="match status" value="1"/>
</dbReference>
<dbReference type="InterPro" id="IPR006207">
    <property type="entry name" value="Cys_knot_C"/>
</dbReference>
<dbReference type="InterPro" id="IPR036383">
    <property type="entry name" value="TSP1_rpt_sf"/>
</dbReference>
<dbReference type="InterPro" id="IPR009030">
    <property type="entry name" value="Growth_fac_rcpt_cys_sf"/>
</dbReference>
<name>A0A672YC03_9TELE</name>
<dbReference type="PROSITE" id="PS01208">
    <property type="entry name" value="VWFC_1"/>
    <property type="match status" value="1"/>
</dbReference>
<reference evidence="16" key="1">
    <citation type="submission" date="2019-06" db="EMBL/GenBank/DDBJ databases">
        <authorList>
            <consortium name="Wellcome Sanger Institute Data Sharing"/>
        </authorList>
    </citation>
    <scope>NUCLEOTIDE SEQUENCE [LARGE SCALE GENOMIC DNA]</scope>
</reference>
<comment type="similarity">
    <text evidence="2">Belongs to the CCN family.</text>
</comment>
<dbReference type="Pfam" id="PF00219">
    <property type="entry name" value="IGFBP"/>
    <property type="match status" value="1"/>
</dbReference>
<evidence type="ECO:0000256" key="2">
    <source>
        <dbReference type="ARBA" id="ARBA00008125"/>
    </source>
</evidence>
<dbReference type="GO" id="GO:0051240">
    <property type="term" value="P:positive regulation of multicellular organismal process"/>
    <property type="evidence" value="ECO:0007669"/>
    <property type="project" value="UniProtKB-ARBA"/>
</dbReference>
<dbReference type="GO" id="GO:0019838">
    <property type="term" value="F:growth factor binding"/>
    <property type="evidence" value="ECO:0007669"/>
    <property type="project" value="UniProtKB-KW"/>
</dbReference>
<dbReference type="Ensembl" id="ENSSORT00005002434.1">
    <property type="protein sequence ID" value="ENSSORP00005002374.1"/>
    <property type="gene ID" value="ENSSORG00005001412.1"/>
</dbReference>